<evidence type="ECO:0000313" key="2">
    <source>
        <dbReference type="EMBL" id="CBH11438.1"/>
    </source>
</evidence>
<sequence>MIFYHLFFIHYSLLAPPEGVTEPPIHVLEKAIYIYIYIYIYMRVVVTSCSVFVAWHHFSLCFHYPVIPIPTPHSTIFIVFLFLLLDLLCPSIWVYECSLRICLCPFRVYLWLGIVR</sequence>
<dbReference type="RefSeq" id="XP_011773725.1">
    <property type="nucleotide sequence ID" value="XM_011775423.1"/>
</dbReference>
<keyword evidence="1" id="KW-0812">Transmembrane</keyword>
<gene>
    <name evidence="2" type="ORF">TbgDal_V5780</name>
</gene>
<proteinExistence type="predicted"/>
<protein>
    <submittedName>
        <fullName evidence="2">Uncharacterized protein</fullName>
    </submittedName>
</protein>
<evidence type="ECO:0000313" key="3">
    <source>
        <dbReference type="Proteomes" id="UP000002316"/>
    </source>
</evidence>
<dbReference type="AlphaFoldDB" id="C9ZPW0"/>
<evidence type="ECO:0000256" key="1">
    <source>
        <dbReference type="SAM" id="Phobius"/>
    </source>
</evidence>
<reference evidence="3" key="1">
    <citation type="journal article" date="2010" name="PLoS Negl. Trop. Dis.">
        <title>The genome sequence of Trypanosoma brucei gambiense, causative agent of chronic human african trypanosomiasis.</title>
        <authorList>
            <person name="Jackson A.P."/>
            <person name="Sanders M."/>
            <person name="Berry A."/>
            <person name="McQuillan J."/>
            <person name="Aslett M.A."/>
            <person name="Quail M.A."/>
            <person name="Chukualim B."/>
            <person name="Capewell P."/>
            <person name="MacLeod A."/>
            <person name="Melville S.E."/>
            <person name="Gibson W."/>
            <person name="Barry J.D."/>
            <person name="Berriman M."/>
            <person name="Hertz-Fowler C."/>
        </authorList>
    </citation>
    <scope>NUCLEOTIDE SEQUENCE [LARGE SCALE GENOMIC DNA]</scope>
    <source>
        <strain evidence="3">MHOM/CI/86/DAL972</strain>
    </source>
</reference>
<dbReference type="Proteomes" id="UP000002316">
    <property type="component" value="Chromosome 5"/>
</dbReference>
<dbReference type="KEGG" id="tbg:TbgDal_V5780"/>
<dbReference type="EMBL" id="FN554968">
    <property type="protein sequence ID" value="CBH11438.1"/>
    <property type="molecule type" value="Genomic_DNA"/>
</dbReference>
<keyword evidence="1" id="KW-1133">Transmembrane helix</keyword>
<organism evidence="2 3">
    <name type="scientific">Trypanosoma brucei gambiense (strain MHOM/CI/86/DAL972)</name>
    <dbReference type="NCBI Taxonomy" id="679716"/>
    <lineage>
        <taxon>Eukaryota</taxon>
        <taxon>Discoba</taxon>
        <taxon>Euglenozoa</taxon>
        <taxon>Kinetoplastea</taxon>
        <taxon>Metakinetoplastina</taxon>
        <taxon>Trypanosomatida</taxon>
        <taxon>Trypanosomatidae</taxon>
        <taxon>Trypanosoma</taxon>
    </lineage>
</organism>
<feature type="transmembrane region" description="Helical" evidence="1">
    <location>
        <begin position="32"/>
        <end position="55"/>
    </location>
</feature>
<name>C9ZPW0_TRYB9</name>
<dbReference type="GeneID" id="23861599"/>
<feature type="transmembrane region" description="Helical" evidence="1">
    <location>
        <begin position="76"/>
        <end position="95"/>
    </location>
</feature>
<accession>C9ZPW0</accession>
<keyword evidence="1" id="KW-0472">Membrane</keyword>